<comment type="caution">
    <text evidence="2">The sequence shown here is derived from an EMBL/GenBank/DDBJ whole genome shotgun (WGS) entry which is preliminary data.</text>
</comment>
<accession>L9WV75</accession>
<keyword evidence="3" id="KW-1185">Reference proteome</keyword>
<reference evidence="2 3" key="1">
    <citation type="journal article" date="2014" name="PLoS Genet.">
        <title>Phylogenetically driven sequencing of extremely halophilic archaea reveals strategies for static and dynamic osmo-response.</title>
        <authorList>
            <person name="Becker E.A."/>
            <person name="Seitzer P.M."/>
            <person name="Tritt A."/>
            <person name="Larsen D."/>
            <person name="Krusor M."/>
            <person name="Yao A.I."/>
            <person name="Wu D."/>
            <person name="Madern D."/>
            <person name="Eisen J.A."/>
            <person name="Darling A.E."/>
            <person name="Facciotti M.T."/>
        </authorList>
    </citation>
    <scope>NUCLEOTIDE SEQUENCE [LARGE SCALE GENOMIC DNA]</scope>
    <source>
        <strain evidence="2 3">JCM 12255</strain>
    </source>
</reference>
<feature type="region of interest" description="Disordered" evidence="1">
    <location>
        <begin position="1"/>
        <end position="30"/>
    </location>
</feature>
<dbReference type="AlphaFoldDB" id="L9WV75"/>
<name>L9WV75_9EURY</name>
<protein>
    <submittedName>
        <fullName evidence="2">Uncharacterized protein</fullName>
    </submittedName>
</protein>
<dbReference type="RefSeq" id="WP_007260540.1">
    <property type="nucleotide sequence ID" value="NZ_AOHZ01000077.1"/>
</dbReference>
<proteinExistence type="predicted"/>
<dbReference type="eggNOG" id="arCOG10766">
    <property type="taxonomic scope" value="Archaea"/>
</dbReference>
<organism evidence="2 3">
    <name type="scientific">Natronolimnohabitans innermongolicus JCM 12255</name>
    <dbReference type="NCBI Taxonomy" id="1227499"/>
    <lineage>
        <taxon>Archaea</taxon>
        <taxon>Methanobacteriati</taxon>
        <taxon>Methanobacteriota</taxon>
        <taxon>Stenosarchaea group</taxon>
        <taxon>Halobacteria</taxon>
        <taxon>Halobacteriales</taxon>
        <taxon>Natrialbaceae</taxon>
        <taxon>Natronolimnohabitans</taxon>
    </lineage>
</organism>
<dbReference type="Proteomes" id="UP000011602">
    <property type="component" value="Unassembled WGS sequence"/>
</dbReference>
<evidence type="ECO:0000313" key="3">
    <source>
        <dbReference type="Proteomes" id="UP000011602"/>
    </source>
</evidence>
<gene>
    <name evidence="2" type="ORF">C493_16384</name>
</gene>
<evidence type="ECO:0000256" key="1">
    <source>
        <dbReference type="SAM" id="MobiDB-lite"/>
    </source>
</evidence>
<dbReference type="OrthoDB" id="204552at2157"/>
<dbReference type="EMBL" id="AOHZ01000077">
    <property type="protein sequence ID" value="ELY52243.1"/>
    <property type="molecule type" value="Genomic_DNA"/>
</dbReference>
<evidence type="ECO:0000313" key="2">
    <source>
        <dbReference type="EMBL" id="ELY52243.1"/>
    </source>
</evidence>
<sequence length="70" mass="7961">MTLIVDRTEDRTDGANRRDTGSLESEPDRRRIDVTDLHADGIESFVDSNVDTDRVSLEHRGGRTYLVLED</sequence>